<evidence type="ECO:0000313" key="4">
    <source>
        <dbReference type="Proteomes" id="UP000011115"/>
    </source>
</evidence>
<dbReference type="InParanoid" id="M1DNS5"/>
<keyword evidence="2" id="KW-0812">Transmembrane</keyword>
<name>M1DNS5_SOLTU</name>
<dbReference type="PaxDb" id="4113-PGSC0003DMT400091956"/>
<dbReference type="AlphaFoldDB" id="M1DNS5"/>
<dbReference type="HOGENOM" id="CLU_1374340_0_0_1"/>
<dbReference type="Gramene" id="PGSC0003DMT400091956">
    <property type="protein sequence ID" value="PGSC0003DMT400091956"/>
    <property type="gene ID" value="PGSC0003DMG400041527"/>
</dbReference>
<dbReference type="Proteomes" id="UP000011115">
    <property type="component" value="Unassembled WGS sequence"/>
</dbReference>
<organism evidence="3 4">
    <name type="scientific">Solanum tuberosum</name>
    <name type="common">Potato</name>
    <dbReference type="NCBI Taxonomy" id="4113"/>
    <lineage>
        <taxon>Eukaryota</taxon>
        <taxon>Viridiplantae</taxon>
        <taxon>Streptophyta</taxon>
        <taxon>Embryophyta</taxon>
        <taxon>Tracheophyta</taxon>
        <taxon>Spermatophyta</taxon>
        <taxon>Magnoliopsida</taxon>
        <taxon>eudicotyledons</taxon>
        <taxon>Gunneridae</taxon>
        <taxon>Pentapetalae</taxon>
        <taxon>asterids</taxon>
        <taxon>lamiids</taxon>
        <taxon>Solanales</taxon>
        <taxon>Solanaceae</taxon>
        <taxon>Solanoideae</taxon>
        <taxon>Solaneae</taxon>
        <taxon>Solanum</taxon>
    </lineage>
</organism>
<keyword evidence="2" id="KW-0472">Membrane</keyword>
<feature type="transmembrane region" description="Helical" evidence="2">
    <location>
        <begin position="57"/>
        <end position="74"/>
    </location>
</feature>
<feature type="compositionally biased region" description="Polar residues" evidence="1">
    <location>
        <begin position="188"/>
        <end position="199"/>
    </location>
</feature>
<reference evidence="3" key="2">
    <citation type="submission" date="2015-06" db="UniProtKB">
        <authorList>
            <consortium name="EnsemblPlants"/>
        </authorList>
    </citation>
    <scope>IDENTIFICATION</scope>
    <source>
        <strain evidence="3">DM1-3 516 R44</strain>
    </source>
</reference>
<keyword evidence="4" id="KW-1185">Reference proteome</keyword>
<evidence type="ECO:0000256" key="1">
    <source>
        <dbReference type="SAM" id="MobiDB-lite"/>
    </source>
</evidence>
<evidence type="ECO:0000313" key="3">
    <source>
        <dbReference type="EnsemblPlants" id="PGSC0003DMT400091956"/>
    </source>
</evidence>
<feature type="compositionally biased region" description="Polar residues" evidence="1">
    <location>
        <begin position="149"/>
        <end position="170"/>
    </location>
</feature>
<protein>
    <submittedName>
        <fullName evidence="3">Uncharacterized protein</fullName>
    </submittedName>
</protein>
<accession>M1DNS5</accession>
<reference evidence="4" key="1">
    <citation type="journal article" date="2011" name="Nature">
        <title>Genome sequence and analysis of the tuber crop potato.</title>
        <authorList>
            <consortium name="The Potato Genome Sequencing Consortium"/>
        </authorList>
    </citation>
    <scope>NUCLEOTIDE SEQUENCE [LARGE SCALE GENOMIC DNA]</scope>
    <source>
        <strain evidence="4">cv. DM1-3 516 R44</strain>
    </source>
</reference>
<sequence length="199" mass="22517">MKEDIEGMKRLIWSQSRAVQLLDSLMGLARLNSGRWIENGHVGPFGELSQARRISRWFAYFLHLAFNFVSSLWFEFVTFGEMPPFGECTRRIAENMTKPNKAGRYTPPRGKEKGITVNEDATASRNKATKLSTTGGKGKGIDKTVELSDASSDNTSFYTDDPTTYDSESMGSDEDELMEEQRNELRSKQLNNPSRIRNS</sequence>
<proteinExistence type="predicted"/>
<dbReference type="EnsemblPlants" id="PGSC0003DMT400091956">
    <property type="protein sequence ID" value="PGSC0003DMT400091956"/>
    <property type="gene ID" value="PGSC0003DMG400041527"/>
</dbReference>
<evidence type="ECO:0000256" key="2">
    <source>
        <dbReference type="SAM" id="Phobius"/>
    </source>
</evidence>
<feature type="region of interest" description="Disordered" evidence="1">
    <location>
        <begin position="98"/>
        <end position="199"/>
    </location>
</feature>
<keyword evidence="2" id="KW-1133">Transmembrane helix</keyword>